<protein>
    <recommendedName>
        <fullName evidence="1">GH18 domain-containing protein</fullName>
    </recommendedName>
</protein>
<organism evidence="2 3">
    <name type="scientific">Amblyomma americanum</name>
    <name type="common">Lone star tick</name>
    <dbReference type="NCBI Taxonomy" id="6943"/>
    <lineage>
        <taxon>Eukaryota</taxon>
        <taxon>Metazoa</taxon>
        <taxon>Ecdysozoa</taxon>
        <taxon>Arthropoda</taxon>
        <taxon>Chelicerata</taxon>
        <taxon>Arachnida</taxon>
        <taxon>Acari</taxon>
        <taxon>Parasitiformes</taxon>
        <taxon>Ixodida</taxon>
        <taxon>Ixodoidea</taxon>
        <taxon>Ixodidae</taxon>
        <taxon>Amblyomminae</taxon>
        <taxon>Amblyomma</taxon>
    </lineage>
</organism>
<dbReference type="GO" id="GO:0005975">
    <property type="term" value="P:carbohydrate metabolic process"/>
    <property type="evidence" value="ECO:0007669"/>
    <property type="project" value="InterPro"/>
</dbReference>
<dbReference type="InterPro" id="IPR001223">
    <property type="entry name" value="Glyco_hydro18_cat"/>
</dbReference>
<dbReference type="Gene3D" id="3.10.50.10">
    <property type="match status" value="1"/>
</dbReference>
<dbReference type="SMART" id="SM00636">
    <property type="entry name" value="Glyco_18"/>
    <property type="match status" value="1"/>
</dbReference>
<dbReference type="Proteomes" id="UP001321473">
    <property type="component" value="Unassembled WGS sequence"/>
</dbReference>
<dbReference type="PANTHER" id="PTHR11177">
    <property type="entry name" value="CHITINASE"/>
    <property type="match status" value="1"/>
</dbReference>
<name>A0AAQ4F306_AMBAM</name>
<dbReference type="GO" id="GO:0006032">
    <property type="term" value="P:chitin catabolic process"/>
    <property type="evidence" value="ECO:0007669"/>
    <property type="project" value="TreeGrafter"/>
</dbReference>
<sequence length="420" mass="46532">MLLVGGFVFVIAFDVLKEDYSATAVFPVKVRSQRHKPVPILCHVNVARFYDRAVPYSPTDLPGNYCSHLVLALRGFLSGGSGKPYSTFGLVQSRLIELRDEMNKSFPHLRYLVAAGDENDDSRPASHETPNATVLRTFLAEMVRWLLQIRIHGLVLDRVFLAGSDYRWHTTAFLSHLKKVMHKHGLLFIVTATSDAGTVRGDVRLGRLSKFLDYVGVVTHGMHRAANASDRILVPFYHQRGRKGGGSVEDSIEHAISGGVPRRRLLVTISLSGYMCTVSKLPGKNEVPTWSNARDVRVVSYGEACRLMQHAGWAVSLDRESEKPHAWRNNLWMGYEDEISVRKTASLVDKMFLGGVIIWDVGSDDYSGRCGLMNPLVRAVFTEVEGTPTDDSAASIIPTFNATDGDASIGHILNETNILP</sequence>
<dbReference type="InterPro" id="IPR017853">
    <property type="entry name" value="GH"/>
</dbReference>
<dbReference type="InterPro" id="IPR011583">
    <property type="entry name" value="Chitinase_II/V-like_cat"/>
</dbReference>
<evidence type="ECO:0000313" key="2">
    <source>
        <dbReference type="EMBL" id="KAK8781133.1"/>
    </source>
</evidence>
<evidence type="ECO:0000313" key="3">
    <source>
        <dbReference type="Proteomes" id="UP001321473"/>
    </source>
</evidence>
<feature type="domain" description="GH18" evidence="1">
    <location>
        <begin position="44"/>
        <end position="387"/>
    </location>
</feature>
<proteinExistence type="predicted"/>
<comment type="caution">
    <text evidence="2">The sequence shown here is derived from an EMBL/GenBank/DDBJ whole genome shotgun (WGS) entry which is preliminary data.</text>
</comment>
<dbReference type="GO" id="GO:0008061">
    <property type="term" value="F:chitin binding"/>
    <property type="evidence" value="ECO:0007669"/>
    <property type="project" value="InterPro"/>
</dbReference>
<evidence type="ECO:0000259" key="1">
    <source>
        <dbReference type="PROSITE" id="PS51910"/>
    </source>
</evidence>
<gene>
    <name evidence="2" type="ORF">V5799_017523</name>
</gene>
<dbReference type="PROSITE" id="PS51910">
    <property type="entry name" value="GH18_2"/>
    <property type="match status" value="1"/>
</dbReference>
<dbReference type="InterPro" id="IPR050314">
    <property type="entry name" value="Glycosyl_Hydrlase_18"/>
</dbReference>
<dbReference type="PANTHER" id="PTHR11177:SF317">
    <property type="entry name" value="CHITINASE 12-RELATED"/>
    <property type="match status" value="1"/>
</dbReference>
<dbReference type="GO" id="GO:0004568">
    <property type="term" value="F:chitinase activity"/>
    <property type="evidence" value="ECO:0007669"/>
    <property type="project" value="TreeGrafter"/>
</dbReference>
<accession>A0AAQ4F306</accession>
<keyword evidence="3" id="KW-1185">Reference proteome</keyword>
<dbReference type="GO" id="GO:0005576">
    <property type="term" value="C:extracellular region"/>
    <property type="evidence" value="ECO:0007669"/>
    <property type="project" value="TreeGrafter"/>
</dbReference>
<dbReference type="SUPFAM" id="SSF51445">
    <property type="entry name" value="(Trans)glycosidases"/>
    <property type="match status" value="1"/>
</dbReference>
<dbReference type="AlphaFoldDB" id="A0AAQ4F306"/>
<dbReference type="Pfam" id="PF00704">
    <property type="entry name" value="Glyco_hydro_18"/>
    <property type="match status" value="1"/>
</dbReference>
<dbReference type="Gene3D" id="3.20.20.80">
    <property type="entry name" value="Glycosidases"/>
    <property type="match status" value="1"/>
</dbReference>
<reference evidence="2 3" key="1">
    <citation type="journal article" date="2023" name="Arcadia Sci">
        <title>De novo assembly of a long-read Amblyomma americanum tick genome.</title>
        <authorList>
            <person name="Chou S."/>
            <person name="Poskanzer K.E."/>
            <person name="Rollins M."/>
            <person name="Thuy-Boun P.S."/>
        </authorList>
    </citation>
    <scope>NUCLEOTIDE SEQUENCE [LARGE SCALE GENOMIC DNA]</scope>
    <source>
        <strain evidence="2">F_SG_1</strain>
        <tissue evidence="2">Salivary glands</tissue>
    </source>
</reference>
<dbReference type="InterPro" id="IPR029070">
    <property type="entry name" value="Chitinase_insertion_sf"/>
</dbReference>
<dbReference type="EMBL" id="JARKHS020007982">
    <property type="protein sequence ID" value="KAK8781133.1"/>
    <property type="molecule type" value="Genomic_DNA"/>
</dbReference>